<sequence>MKITAIFVFHCPSTSDPVVLANATDISGFGFFQRGDRQGGHTLRRSHRRREDFPRPPPVRRTR</sequence>
<evidence type="ECO:0000256" key="1">
    <source>
        <dbReference type="SAM" id="MobiDB-lite"/>
    </source>
</evidence>
<name>A0AAX6FMT1_IRIPA</name>
<keyword evidence="3" id="KW-1185">Reference proteome</keyword>
<gene>
    <name evidence="2" type="ORF">M6B38_412540</name>
</gene>
<dbReference type="SUPFAM" id="SSF64356">
    <property type="entry name" value="SNARE-like"/>
    <property type="match status" value="1"/>
</dbReference>
<reference evidence="2" key="1">
    <citation type="journal article" date="2023" name="GigaByte">
        <title>Genome assembly of the bearded iris, Iris pallida Lam.</title>
        <authorList>
            <person name="Bruccoleri R.E."/>
            <person name="Oakeley E.J."/>
            <person name="Faust A.M.E."/>
            <person name="Altorfer M."/>
            <person name="Dessus-Babus S."/>
            <person name="Burckhardt D."/>
            <person name="Oertli M."/>
            <person name="Naumann U."/>
            <person name="Petersen F."/>
            <person name="Wong J."/>
        </authorList>
    </citation>
    <scope>NUCLEOTIDE SEQUENCE</scope>
    <source>
        <strain evidence="2">GSM-AAB239-AS_SAM_17_03QT</strain>
    </source>
</reference>
<dbReference type="Proteomes" id="UP001140949">
    <property type="component" value="Unassembled WGS sequence"/>
</dbReference>
<organism evidence="2 3">
    <name type="scientific">Iris pallida</name>
    <name type="common">Sweet iris</name>
    <dbReference type="NCBI Taxonomy" id="29817"/>
    <lineage>
        <taxon>Eukaryota</taxon>
        <taxon>Viridiplantae</taxon>
        <taxon>Streptophyta</taxon>
        <taxon>Embryophyta</taxon>
        <taxon>Tracheophyta</taxon>
        <taxon>Spermatophyta</taxon>
        <taxon>Magnoliopsida</taxon>
        <taxon>Liliopsida</taxon>
        <taxon>Asparagales</taxon>
        <taxon>Iridaceae</taxon>
        <taxon>Iridoideae</taxon>
        <taxon>Irideae</taxon>
        <taxon>Iris</taxon>
    </lineage>
</organism>
<dbReference type="AlphaFoldDB" id="A0AAX6FMT1"/>
<comment type="caution">
    <text evidence="2">The sequence shown here is derived from an EMBL/GenBank/DDBJ whole genome shotgun (WGS) entry which is preliminary data.</text>
</comment>
<dbReference type="InterPro" id="IPR011012">
    <property type="entry name" value="Longin-like_dom_sf"/>
</dbReference>
<dbReference type="EMBL" id="JANAVB010027997">
    <property type="protein sequence ID" value="KAJ6817378.1"/>
    <property type="molecule type" value="Genomic_DNA"/>
</dbReference>
<protein>
    <submittedName>
        <fullName evidence="2">VAMP-like protein YKT61 isoform X2</fullName>
    </submittedName>
</protein>
<reference evidence="2" key="2">
    <citation type="submission" date="2023-04" db="EMBL/GenBank/DDBJ databases">
        <authorList>
            <person name="Bruccoleri R.E."/>
            <person name="Oakeley E.J."/>
            <person name="Faust A.-M."/>
            <person name="Dessus-Babus S."/>
            <person name="Altorfer M."/>
            <person name="Burckhardt D."/>
            <person name="Oertli M."/>
            <person name="Naumann U."/>
            <person name="Petersen F."/>
            <person name="Wong J."/>
        </authorList>
    </citation>
    <scope>NUCLEOTIDE SEQUENCE</scope>
    <source>
        <strain evidence="2">GSM-AAB239-AS_SAM_17_03QT</strain>
        <tissue evidence="2">Leaf</tissue>
    </source>
</reference>
<proteinExistence type="predicted"/>
<accession>A0AAX6FMT1</accession>
<evidence type="ECO:0000313" key="2">
    <source>
        <dbReference type="EMBL" id="KAJ6817378.1"/>
    </source>
</evidence>
<dbReference type="Gene3D" id="3.30.450.50">
    <property type="entry name" value="Longin domain"/>
    <property type="match status" value="1"/>
</dbReference>
<evidence type="ECO:0000313" key="3">
    <source>
        <dbReference type="Proteomes" id="UP001140949"/>
    </source>
</evidence>
<feature type="region of interest" description="Disordered" evidence="1">
    <location>
        <begin position="32"/>
        <end position="63"/>
    </location>
</feature>